<dbReference type="AlphaFoldDB" id="A0AAV3REN8"/>
<keyword evidence="3" id="KW-1185">Reference proteome</keyword>
<organism evidence="2 3">
    <name type="scientific">Lithospermum erythrorhizon</name>
    <name type="common">Purple gromwell</name>
    <name type="synonym">Lithospermum officinale var. erythrorhizon</name>
    <dbReference type="NCBI Taxonomy" id="34254"/>
    <lineage>
        <taxon>Eukaryota</taxon>
        <taxon>Viridiplantae</taxon>
        <taxon>Streptophyta</taxon>
        <taxon>Embryophyta</taxon>
        <taxon>Tracheophyta</taxon>
        <taxon>Spermatophyta</taxon>
        <taxon>Magnoliopsida</taxon>
        <taxon>eudicotyledons</taxon>
        <taxon>Gunneridae</taxon>
        <taxon>Pentapetalae</taxon>
        <taxon>asterids</taxon>
        <taxon>lamiids</taxon>
        <taxon>Boraginales</taxon>
        <taxon>Boraginaceae</taxon>
        <taxon>Boraginoideae</taxon>
        <taxon>Lithospermeae</taxon>
        <taxon>Lithospermum</taxon>
    </lineage>
</organism>
<accession>A0AAV3REN8</accession>
<dbReference type="EMBL" id="BAABME010009280">
    <property type="protein sequence ID" value="GAA0174869.1"/>
    <property type="molecule type" value="Genomic_DNA"/>
</dbReference>
<proteinExistence type="predicted"/>
<dbReference type="InterPro" id="IPR032567">
    <property type="entry name" value="RTL1-rel"/>
</dbReference>
<keyword evidence="1" id="KW-0812">Transmembrane</keyword>
<gene>
    <name evidence="2" type="ORF">LIER_28161</name>
</gene>
<keyword evidence="1" id="KW-0472">Membrane</keyword>
<sequence length="198" mass="23192">MRRVDVSVVVALIIEFKLVLALIIEFKLVLRRRSFVFDVNKLDTLHQIVITSKVEEIRDAEQEIIEMKLVLDEARYLQLLNRKHRTPIEWLQVLRKGCIGYLAHIVDMEKNEVRLEDVHIVKDFVDMFPEELPGIPSEHEVQFLIELISGTAPNSMAPYRMAPIELKELKIQLQELLDKGFIRPSCSPYCLLRKKIEF</sequence>
<dbReference type="Gene3D" id="3.10.10.10">
    <property type="entry name" value="HIV Type 1 Reverse Transcriptase, subunit A, domain 1"/>
    <property type="match status" value="1"/>
</dbReference>
<reference evidence="2 3" key="1">
    <citation type="submission" date="2024-01" db="EMBL/GenBank/DDBJ databases">
        <title>The complete chloroplast genome sequence of Lithospermum erythrorhizon: insights into the phylogenetic relationship among Boraginaceae species and the maternal lineages of purple gromwells.</title>
        <authorList>
            <person name="Okada T."/>
            <person name="Watanabe K."/>
        </authorList>
    </citation>
    <scope>NUCLEOTIDE SEQUENCE [LARGE SCALE GENOMIC DNA]</scope>
</reference>
<feature type="transmembrane region" description="Helical" evidence="1">
    <location>
        <begin position="6"/>
        <end position="24"/>
    </location>
</feature>
<keyword evidence="1" id="KW-1133">Transmembrane helix</keyword>
<evidence type="ECO:0000256" key="1">
    <source>
        <dbReference type="SAM" id="Phobius"/>
    </source>
</evidence>
<dbReference type="InterPro" id="IPR043502">
    <property type="entry name" value="DNA/RNA_pol_sf"/>
</dbReference>
<evidence type="ECO:0000313" key="3">
    <source>
        <dbReference type="Proteomes" id="UP001454036"/>
    </source>
</evidence>
<dbReference type="PANTHER" id="PTHR15503">
    <property type="entry name" value="LDOC1 RELATED"/>
    <property type="match status" value="1"/>
</dbReference>
<comment type="caution">
    <text evidence="2">The sequence shown here is derived from an EMBL/GenBank/DDBJ whole genome shotgun (WGS) entry which is preliminary data.</text>
</comment>
<dbReference type="Proteomes" id="UP001454036">
    <property type="component" value="Unassembled WGS sequence"/>
</dbReference>
<evidence type="ECO:0000313" key="2">
    <source>
        <dbReference type="EMBL" id="GAA0174869.1"/>
    </source>
</evidence>
<dbReference type="SUPFAM" id="SSF56672">
    <property type="entry name" value="DNA/RNA polymerases"/>
    <property type="match status" value="1"/>
</dbReference>
<dbReference type="PANTHER" id="PTHR15503:SF45">
    <property type="entry name" value="RNA-DIRECTED DNA POLYMERASE HOMOLOG"/>
    <property type="match status" value="1"/>
</dbReference>
<name>A0AAV3REN8_LITER</name>
<protein>
    <submittedName>
        <fullName evidence="2">Uncharacterized protein</fullName>
    </submittedName>
</protein>